<sequence length="232" mass="24665">MTAARRHGSLLFTSIQPRSPFMSFEHWFAFAAASAVLLAIPGPTILLVISYALGHGRKIAGATVAGVALGDFTAMTASMLGLGALLATSAAVFTVLKWIGAAYLVWLGIKLWRAPVGNDSGSTVETSPAERPLRIFIHTYAVTALNPKSILFFVAFLPQFLDLSRPLFTQMAIFETTFLILATINAALYAWLAAAAGSTIRKPNVRRIVNRLGGSLLIGAGFLTAGLKRATS</sequence>
<keyword evidence="5 6" id="KW-0472">Membrane</keyword>
<dbReference type="PANTHER" id="PTHR30086:SF20">
    <property type="entry name" value="ARGININE EXPORTER PROTEIN ARGO-RELATED"/>
    <property type="match status" value="1"/>
</dbReference>
<evidence type="ECO:0000256" key="2">
    <source>
        <dbReference type="ARBA" id="ARBA00022475"/>
    </source>
</evidence>
<feature type="transmembrane region" description="Helical" evidence="6">
    <location>
        <begin position="135"/>
        <end position="157"/>
    </location>
</feature>
<dbReference type="Pfam" id="PF01810">
    <property type="entry name" value="LysE"/>
    <property type="match status" value="1"/>
</dbReference>
<feature type="transmembrane region" description="Helical" evidence="6">
    <location>
        <begin position="86"/>
        <end position="106"/>
    </location>
</feature>
<keyword evidence="4 6" id="KW-1133">Transmembrane helix</keyword>
<comment type="subcellular location">
    <subcellularLocation>
        <location evidence="1">Cell membrane</location>
        <topology evidence="1">Multi-pass membrane protein</topology>
    </subcellularLocation>
</comment>
<feature type="transmembrane region" description="Helical" evidence="6">
    <location>
        <begin position="27"/>
        <end position="52"/>
    </location>
</feature>
<dbReference type="AlphaFoldDB" id="H0FZY5"/>
<name>H0FZY5_RHIML</name>
<accession>H0FZY5</accession>
<feature type="transmembrane region" description="Helical" evidence="6">
    <location>
        <begin position="177"/>
        <end position="196"/>
    </location>
</feature>
<evidence type="ECO:0000256" key="4">
    <source>
        <dbReference type="ARBA" id="ARBA00022989"/>
    </source>
</evidence>
<dbReference type="InterPro" id="IPR001123">
    <property type="entry name" value="LeuE-type"/>
</dbReference>
<evidence type="ECO:0000256" key="1">
    <source>
        <dbReference type="ARBA" id="ARBA00004651"/>
    </source>
</evidence>
<dbReference type="GO" id="GO:0015171">
    <property type="term" value="F:amino acid transmembrane transporter activity"/>
    <property type="evidence" value="ECO:0007669"/>
    <property type="project" value="TreeGrafter"/>
</dbReference>
<dbReference type="Proteomes" id="UP000004038">
    <property type="component" value="Unassembled WGS sequence"/>
</dbReference>
<dbReference type="PATRIC" id="fig|1107881.3.peg.2809"/>
<evidence type="ECO:0000256" key="5">
    <source>
        <dbReference type="ARBA" id="ARBA00023136"/>
    </source>
</evidence>
<protein>
    <submittedName>
        <fullName evidence="7">Lysine exporter protein LysE/YggA</fullName>
    </submittedName>
</protein>
<feature type="transmembrane region" description="Helical" evidence="6">
    <location>
        <begin position="59"/>
        <end position="80"/>
    </location>
</feature>
<dbReference type="PIRSF" id="PIRSF006324">
    <property type="entry name" value="LeuE"/>
    <property type="match status" value="1"/>
</dbReference>
<organism evidence="7 8">
    <name type="scientific">Sinorhizobium meliloti CCNWSX0020</name>
    <dbReference type="NCBI Taxonomy" id="1107881"/>
    <lineage>
        <taxon>Bacteria</taxon>
        <taxon>Pseudomonadati</taxon>
        <taxon>Pseudomonadota</taxon>
        <taxon>Alphaproteobacteria</taxon>
        <taxon>Hyphomicrobiales</taxon>
        <taxon>Rhizobiaceae</taxon>
        <taxon>Sinorhizobium/Ensifer group</taxon>
        <taxon>Sinorhizobium</taxon>
    </lineage>
</organism>
<keyword evidence="3 6" id="KW-0812">Transmembrane</keyword>
<dbReference type="PANTHER" id="PTHR30086">
    <property type="entry name" value="ARGININE EXPORTER PROTEIN ARGO"/>
    <property type="match status" value="1"/>
</dbReference>
<evidence type="ECO:0000256" key="3">
    <source>
        <dbReference type="ARBA" id="ARBA00022692"/>
    </source>
</evidence>
<dbReference type="GO" id="GO:0005886">
    <property type="term" value="C:plasma membrane"/>
    <property type="evidence" value="ECO:0007669"/>
    <property type="project" value="UniProtKB-SubCell"/>
</dbReference>
<gene>
    <name evidence="7" type="ORF">SM0020_13847</name>
</gene>
<proteinExistence type="predicted"/>
<evidence type="ECO:0000313" key="7">
    <source>
        <dbReference type="EMBL" id="EHK77378.1"/>
    </source>
</evidence>
<dbReference type="EMBL" id="AGVV01000023">
    <property type="protein sequence ID" value="EHK77378.1"/>
    <property type="molecule type" value="Genomic_DNA"/>
</dbReference>
<reference evidence="7 8" key="1">
    <citation type="journal article" date="2012" name="J. Bacteriol.">
        <title>Draft Genome Sequence of Sinorhizobium meliloti CCNWSX0020, a Nitrogen-Fixing Symbiont with Copper Tolerance Capability Isolated from Lead-Zinc Mine Tailings.</title>
        <authorList>
            <person name="Li Z."/>
            <person name="Ma Z."/>
            <person name="Hao X."/>
            <person name="Wei G."/>
        </authorList>
    </citation>
    <scope>NUCLEOTIDE SEQUENCE [LARGE SCALE GENOMIC DNA]</scope>
    <source>
        <strain evidence="7 8">CCNWSX0020</strain>
    </source>
</reference>
<feature type="transmembrane region" description="Helical" evidence="6">
    <location>
        <begin position="208"/>
        <end position="227"/>
    </location>
</feature>
<evidence type="ECO:0000256" key="6">
    <source>
        <dbReference type="SAM" id="Phobius"/>
    </source>
</evidence>
<evidence type="ECO:0000313" key="8">
    <source>
        <dbReference type="Proteomes" id="UP000004038"/>
    </source>
</evidence>
<keyword evidence="2" id="KW-1003">Cell membrane</keyword>